<dbReference type="EMBL" id="LKEB01000060">
    <property type="protein sequence ID" value="ROV98821.1"/>
    <property type="molecule type" value="Genomic_DNA"/>
</dbReference>
<keyword evidence="3" id="KW-1185">Reference proteome</keyword>
<dbReference type="Proteomes" id="UP000285146">
    <property type="component" value="Unassembled WGS sequence"/>
</dbReference>
<name>A0A423W660_9PEZI</name>
<dbReference type="AlphaFoldDB" id="A0A423W660"/>
<dbReference type="OrthoDB" id="5238848at2759"/>
<sequence>MVDANELNSSASEYKEAEYHLSKIVEMEVPIDQKAQDLFFAEVDRREERRSSCKDLDEGVSINGTTCGPDQVDPTSTQGTATTASRPSDNTVNNDHGVVIRGPLLPTGHLRKLVRIQGKTTEQGAKMIHEKLDRLVGLTESHIKAKKEMPEVHDDIKKMLHEQAACLERLLAYLDGILQLLDVQRTSAKSGGDEVSAENKKINEDALGGGSEGAFDD</sequence>
<feature type="compositionally biased region" description="Polar residues" evidence="1">
    <location>
        <begin position="62"/>
        <end position="94"/>
    </location>
</feature>
<evidence type="ECO:0000256" key="1">
    <source>
        <dbReference type="SAM" id="MobiDB-lite"/>
    </source>
</evidence>
<organism evidence="2 3">
    <name type="scientific">Cytospora leucostoma</name>
    <dbReference type="NCBI Taxonomy" id="1230097"/>
    <lineage>
        <taxon>Eukaryota</taxon>
        <taxon>Fungi</taxon>
        <taxon>Dikarya</taxon>
        <taxon>Ascomycota</taxon>
        <taxon>Pezizomycotina</taxon>
        <taxon>Sordariomycetes</taxon>
        <taxon>Sordariomycetidae</taxon>
        <taxon>Diaporthales</taxon>
        <taxon>Cytosporaceae</taxon>
        <taxon>Cytospora</taxon>
    </lineage>
</organism>
<reference evidence="2 3" key="1">
    <citation type="submission" date="2015-09" db="EMBL/GenBank/DDBJ databases">
        <title>Host preference determinants of Valsa canker pathogens revealed by comparative genomics.</title>
        <authorList>
            <person name="Yin Z."/>
            <person name="Huang L."/>
        </authorList>
    </citation>
    <scope>NUCLEOTIDE SEQUENCE [LARGE SCALE GENOMIC DNA]</scope>
    <source>
        <strain evidence="2 3">SXYLt</strain>
    </source>
</reference>
<comment type="caution">
    <text evidence="2">The sequence shown here is derived from an EMBL/GenBank/DDBJ whole genome shotgun (WGS) entry which is preliminary data.</text>
</comment>
<gene>
    <name evidence="2" type="ORF">VPNG_08409</name>
</gene>
<feature type="region of interest" description="Disordered" evidence="1">
    <location>
        <begin position="188"/>
        <end position="217"/>
    </location>
</feature>
<evidence type="ECO:0000313" key="2">
    <source>
        <dbReference type="EMBL" id="ROV98821.1"/>
    </source>
</evidence>
<dbReference type="InParanoid" id="A0A423W660"/>
<proteinExistence type="predicted"/>
<protein>
    <submittedName>
        <fullName evidence="2">Uncharacterized protein</fullName>
    </submittedName>
</protein>
<evidence type="ECO:0000313" key="3">
    <source>
        <dbReference type="Proteomes" id="UP000285146"/>
    </source>
</evidence>
<feature type="compositionally biased region" description="Gly residues" evidence="1">
    <location>
        <begin position="207"/>
        <end position="217"/>
    </location>
</feature>
<feature type="region of interest" description="Disordered" evidence="1">
    <location>
        <begin position="50"/>
        <end position="95"/>
    </location>
</feature>
<accession>A0A423W660</accession>